<sequence length="76" mass="9111">QIANVIYHKLESYWSILNELSQVSAFLDLWVKMSVCKTEYEKDRIINLVSELNKYLSEKLQFTDLTDNLTNERDYF</sequence>
<reference evidence="1" key="1">
    <citation type="submission" date="2021-06" db="EMBL/GenBank/DDBJ databases">
        <authorList>
            <person name="Kallberg Y."/>
            <person name="Tangrot J."/>
            <person name="Rosling A."/>
        </authorList>
    </citation>
    <scope>NUCLEOTIDE SEQUENCE</scope>
    <source>
        <strain evidence="1">MA461A</strain>
    </source>
</reference>
<gene>
    <name evidence="1" type="ORF">RPERSI_LOCUS33123</name>
</gene>
<name>A0ACA9SMR8_9GLOM</name>
<dbReference type="Proteomes" id="UP000789920">
    <property type="component" value="Unassembled WGS sequence"/>
</dbReference>
<comment type="caution">
    <text evidence="1">The sequence shown here is derived from an EMBL/GenBank/DDBJ whole genome shotgun (WGS) entry which is preliminary data.</text>
</comment>
<organism evidence="1 2">
    <name type="scientific">Racocetra persica</name>
    <dbReference type="NCBI Taxonomy" id="160502"/>
    <lineage>
        <taxon>Eukaryota</taxon>
        <taxon>Fungi</taxon>
        <taxon>Fungi incertae sedis</taxon>
        <taxon>Mucoromycota</taxon>
        <taxon>Glomeromycotina</taxon>
        <taxon>Glomeromycetes</taxon>
        <taxon>Diversisporales</taxon>
        <taxon>Gigasporaceae</taxon>
        <taxon>Racocetra</taxon>
    </lineage>
</organism>
<accession>A0ACA9SMR8</accession>
<keyword evidence="2" id="KW-1185">Reference proteome</keyword>
<dbReference type="EMBL" id="CAJVQC010141758">
    <property type="protein sequence ID" value="CAG8844240.1"/>
    <property type="molecule type" value="Genomic_DNA"/>
</dbReference>
<proteinExistence type="predicted"/>
<evidence type="ECO:0000313" key="2">
    <source>
        <dbReference type="Proteomes" id="UP000789920"/>
    </source>
</evidence>
<protein>
    <submittedName>
        <fullName evidence="1">3637_t:CDS:1</fullName>
    </submittedName>
</protein>
<feature type="non-terminal residue" evidence="1">
    <location>
        <position position="76"/>
    </location>
</feature>
<feature type="non-terminal residue" evidence="1">
    <location>
        <position position="1"/>
    </location>
</feature>
<evidence type="ECO:0000313" key="1">
    <source>
        <dbReference type="EMBL" id="CAG8844240.1"/>
    </source>
</evidence>